<organism evidence="2 3">
    <name type="scientific">Colletotrichum godetiae</name>
    <dbReference type="NCBI Taxonomy" id="1209918"/>
    <lineage>
        <taxon>Eukaryota</taxon>
        <taxon>Fungi</taxon>
        <taxon>Dikarya</taxon>
        <taxon>Ascomycota</taxon>
        <taxon>Pezizomycotina</taxon>
        <taxon>Sordariomycetes</taxon>
        <taxon>Hypocreomycetidae</taxon>
        <taxon>Glomerellales</taxon>
        <taxon>Glomerellaceae</taxon>
        <taxon>Colletotrichum</taxon>
        <taxon>Colletotrichum acutatum species complex</taxon>
    </lineage>
</organism>
<proteinExistence type="predicted"/>
<reference evidence="2" key="1">
    <citation type="submission" date="2021-06" db="EMBL/GenBank/DDBJ databases">
        <title>Comparative genomics, transcriptomics and evolutionary studies reveal genomic signatures of adaptation to plant cell wall in hemibiotrophic fungi.</title>
        <authorList>
            <consortium name="DOE Joint Genome Institute"/>
            <person name="Baroncelli R."/>
            <person name="Diaz J.F."/>
            <person name="Benocci T."/>
            <person name="Peng M."/>
            <person name="Battaglia E."/>
            <person name="Haridas S."/>
            <person name="Andreopoulos W."/>
            <person name="Labutti K."/>
            <person name="Pangilinan J."/>
            <person name="Floch G.L."/>
            <person name="Makela M.R."/>
            <person name="Henrissat B."/>
            <person name="Grigoriev I.V."/>
            <person name="Crouch J.A."/>
            <person name="De Vries R.P."/>
            <person name="Sukno S.A."/>
            <person name="Thon M.R."/>
        </authorList>
    </citation>
    <scope>NUCLEOTIDE SEQUENCE</scope>
    <source>
        <strain evidence="2">CBS 193.32</strain>
    </source>
</reference>
<dbReference type="EMBL" id="JAHMHR010000008">
    <property type="protein sequence ID" value="KAK1689311.1"/>
    <property type="molecule type" value="Genomic_DNA"/>
</dbReference>
<feature type="region of interest" description="Disordered" evidence="1">
    <location>
        <begin position="15"/>
        <end position="39"/>
    </location>
</feature>
<keyword evidence="3" id="KW-1185">Reference proteome</keyword>
<protein>
    <submittedName>
        <fullName evidence="2">Uncharacterized protein</fullName>
    </submittedName>
</protein>
<sequence>MNRLMVRSSMQLSTMHASLRAQGNREIDSRAKAPPSSLIPNVLLNKKGNDIARKHKKESREGNKGRSVETSTIIFVTLCGTAFSKRAICASRRPLLKSYLHNQQQIPNWVKPRERVESLKFVPDANAQAMSTPTAPALEVDTIIEIT</sequence>
<gene>
    <name evidence="2" type="ORF">BDP55DRAFT_405885</name>
</gene>
<dbReference type="RefSeq" id="XP_060433006.1">
    <property type="nucleotide sequence ID" value="XM_060567334.1"/>
</dbReference>
<evidence type="ECO:0000313" key="2">
    <source>
        <dbReference type="EMBL" id="KAK1689311.1"/>
    </source>
</evidence>
<evidence type="ECO:0000256" key="1">
    <source>
        <dbReference type="SAM" id="MobiDB-lite"/>
    </source>
</evidence>
<name>A0AAJ0AUP1_9PEZI</name>
<accession>A0AAJ0AUP1</accession>
<dbReference type="Proteomes" id="UP001224890">
    <property type="component" value="Unassembled WGS sequence"/>
</dbReference>
<dbReference type="AlphaFoldDB" id="A0AAJ0AUP1"/>
<evidence type="ECO:0000313" key="3">
    <source>
        <dbReference type="Proteomes" id="UP001224890"/>
    </source>
</evidence>
<comment type="caution">
    <text evidence="2">The sequence shown here is derived from an EMBL/GenBank/DDBJ whole genome shotgun (WGS) entry which is preliminary data.</text>
</comment>
<dbReference type="GeneID" id="85451860"/>